<protein>
    <submittedName>
        <fullName evidence="1">Uncharacterized protein</fullName>
    </submittedName>
</protein>
<organism evidence="1 2">
    <name type="scientific">Olea europaea subsp. europaea</name>
    <dbReference type="NCBI Taxonomy" id="158383"/>
    <lineage>
        <taxon>Eukaryota</taxon>
        <taxon>Viridiplantae</taxon>
        <taxon>Streptophyta</taxon>
        <taxon>Embryophyta</taxon>
        <taxon>Tracheophyta</taxon>
        <taxon>Spermatophyta</taxon>
        <taxon>Magnoliopsida</taxon>
        <taxon>eudicotyledons</taxon>
        <taxon>Gunneridae</taxon>
        <taxon>Pentapetalae</taxon>
        <taxon>asterids</taxon>
        <taxon>lamiids</taxon>
        <taxon>Lamiales</taxon>
        <taxon>Oleaceae</taxon>
        <taxon>Oleeae</taxon>
        <taxon>Olea</taxon>
    </lineage>
</organism>
<dbReference type="Proteomes" id="UP000594638">
    <property type="component" value="Unassembled WGS sequence"/>
</dbReference>
<accession>A0A8S0UG53</accession>
<evidence type="ECO:0000313" key="1">
    <source>
        <dbReference type="EMBL" id="CAA3018808.1"/>
    </source>
</evidence>
<evidence type="ECO:0000313" key="2">
    <source>
        <dbReference type="Proteomes" id="UP000594638"/>
    </source>
</evidence>
<proteinExistence type="predicted"/>
<gene>
    <name evidence="1" type="ORF">OLEA9_A113205</name>
</gene>
<dbReference type="AlphaFoldDB" id="A0A8S0UG53"/>
<name>A0A8S0UG53_OLEEU</name>
<keyword evidence="2" id="KW-1185">Reference proteome</keyword>
<reference evidence="1 2" key="1">
    <citation type="submission" date="2019-12" db="EMBL/GenBank/DDBJ databases">
        <authorList>
            <person name="Alioto T."/>
            <person name="Alioto T."/>
            <person name="Gomez Garrido J."/>
        </authorList>
    </citation>
    <scope>NUCLEOTIDE SEQUENCE [LARGE SCALE GENOMIC DNA]</scope>
</reference>
<dbReference type="Gramene" id="OE9A113205T1">
    <property type="protein sequence ID" value="OE9A113205C1"/>
    <property type="gene ID" value="OE9A113205"/>
</dbReference>
<sequence length="107" mass="12985">MYCCIMWFNCMTDSEESPDFIDFNHDFEFEHDDIEYERNVTEGIEIGMDSREDKFQDERKEDTDNEFDELKLPSTKELLSQCLFDKDGKYHVREFSFDLDIKILNLR</sequence>
<dbReference type="EMBL" id="CACTIH010007939">
    <property type="protein sequence ID" value="CAA3018808.1"/>
    <property type="molecule type" value="Genomic_DNA"/>
</dbReference>
<comment type="caution">
    <text evidence="1">The sequence shown here is derived from an EMBL/GenBank/DDBJ whole genome shotgun (WGS) entry which is preliminary data.</text>
</comment>